<dbReference type="AlphaFoldDB" id="A0AAD6XIQ2"/>
<proteinExistence type="predicted"/>
<evidence type="ECO:0000313" key="2">
    <source>
        <dbReference type="Proteomes" id="UP001218188"/>
    </source>
</evidence>
<accession>A0AAD6XIQ2</accession>
<organism evidence="1 2">
    <name type="scientific">Mycena alexandri</name>
    <dbReference type="NCBI Taxonomy" id="1745969"/>
    <lineage>
        <taxon>Eukaryota</taxon>
        <taxon>Fungi</taxon>
        <taxon>Dikarya</taxon>
        <taxon>Basidiomycota</taxon>
        <taxon>Agaricomycotina</taxon>
        <taxon>Agaricomycetes</taxon>
        <taxon>Agaricomycetidae</taxon>
        <taxon>Agaricales</taxon>
        <taxon>Marasmiineae</taxon>
        <taxon>Mycenaceae</taxon>
        <taxon>Mycena</taxon>
    </lineage>
</organism>
<protein>
    <submittedName>
        <fullName evidence="1">Uncharacterized protein</fullName>
    </submittedName>
</protein>
<gene>
    <name evidence="1" type="ORF">C8F04DRAFT_346313</name>
</gene>
<comment type="caution">
    <text evidence="1">The sequence shown here is derived from an EMBL/GenBank/DDBJ whole genome shotgun (WGS) entry which is preliminary data.</text>
</comment>
<name>A0AAD6XIQ2_9AGAR</name>
<evidence type="ECO:0000313" key="1">
    <source>
        <dbReference type="EMBL" id="KAJ7046479.1"/>
    </source>
</evidence>
<sequence>MTSTVETRSTALWDAAHRVEALFSPVRVTPNPLFASRSKTPEVARDFFLGCIVQIFFASFQDYFSNHVNYLLGSLSITTSAPTPDLGAAGGPSSGISSLLQSLPESTSYVGMPHILSNFCSIPFGSIYFWVYANAKIHLDSGTPHPGPRTLPNASTQSVPLIRHSHF</sequence>
<dbReference type="EMBL" id="JARJCM010000003">
    <property type="protein sequence ID" value="KAJ7046479.1"/>
    <property type="molecule type" value="Genomic_DNA"/>
</dbReference>
<dbReference type="Proteomes" id="UP001218188">
    <property type="component" value="Unassembled WGS sequence"/>
</dbReference>
<reference evidence="1" key="1">
    <citation type="submission" date="2023-03" db="EMBL/GenBank/DDBJ databases">
        <title>Massive genome expansion in bonnet fungi (Mycena s.s.) driven by repeated elements and novel gene families across ecological guilds.</title>
        <authorList>
            <consortium name="Lawrence Berkeley National Laboratory"/>
            <person name="Harder C.B."/>
            <person name="Miyauchi S."/>
            <person name="Viragh M."/>
            <person name="Kuo A."/>
            <person name="Thoen E."/>
            <person name="Andreopoulos B."/>
            <person name="Lu D."/>
            <person name="Skrede I."/>
            <person name="Drula E."/>
            <person name="Henrissat B."/>
            <person name="Morin E."/>
            <person name="Kohler A."/>
            <person name="Barry K."/>
            <person name="LaButti K."/>
            <person name="Morin E."/>
            <person name="Salamov A."/>
            <person name="Lipzen A."/>
            <person name="Mereny Z."/>
            <person name="Hegedus B."/>
            <person name="Baldrian P."/>
            <person name="Stursova M."/>
            <person name="Weitz H."/>
            <person name="Taylor A."/>
            <person name="Grigoriev I.V."/>
            <person name="Nagy L.G."/>
            <person name="Martin F."/>
            <person name="Kauserud H."/>
        </authorList>
    </citation>
    <scope>NUCLEOTIDE SEQUENCE</scope>
    <source>
        <strain evidence="1">CBHHK200</strain>
    </source>
</reference>
<keyword evidence="2" id="KW-1185">Reference proteome</keyword>